<name>C0KHL2_HORSE</name>
<feature type="non-terminal residue" evidence="1">
    <location>
        <position position="1"/>
    </location>
</feature>
<sequence>VSCCSGWKDAISATGWRPMGTPCCYSPHSCCPRPLATTTTAGQLPPTLPT</sequence>
<reference evidence="1" key="1">
    <citation type="journal article" date="2014" name="J. Steroid Biochem. Mol. Biol.">
        <title>Dexamethasone acutely down-regulates genes involved in steroidogenesis in stallion testes.</title>
        <authorList>
            <person name="Ing N.H."/>
            <person name="Forrest D.W."/>
            <person name="Riggs P.K."/>
            <person name="Loux S."/>
            <person name="Love C.C."/>
            <person name="Brinsko S.P."/>
            <person name="Varner D.D."/>
            <person name="Welsh Jr T.H."/>
        </authorList>
    </citation>
    <scope>NUCLEOTIDE SEQUENCE</scope>
    <source>
        <tissue evidence="1">Testis</tissue>
    </source>
</reference>
<dbReference type="EMBL" id="FJ603308">
    <property type="protein sequence ID" value="ACN29997.1"/>
    <property type="molecule type" value="mRNA"/>
</dbReference>
<accession>C0KHL2</accession>
<evidence type="ECO:0000313" key="1">
    <source>
        <dbReference type="EMBL" id="ACN29997.1"/>
    </source>
</evidence>
<feature type="non-terminal residue" evidence="1">
    <location>
        <position position="50"/>
    </location>
</feature>
<organism evidence="1">
    <name type="scientific">Equus caballus</name>
    <name type="common">Horse</name>
    <dbReference type="NCBI Taxonomy" id="9796"/>
    <lineage>
        <taxon>Eukaryota</taxon>
        <taxon>Metazoa</taxon>
        <taxon>Chordata</taxon>
        <taxon>Craniata</taxon>
        <taxon>Vertebrata</taxon>
        <taxon>Euteleostomi</taxon>
        <taxon>Mammalia</taxon>
        <taxon>Eutheria</taxon>
        <taxon>Laurasiatheria</taxon>
        <taxon>Perissodactyla</taxon>
        <taxon>Equidae</taxon>
        <taxon>Equus</taxon>
    </lineage>
</organism>
<dbReference type="AlphaFoldDB" id="C0KHL2"/>
<protein>
    <submittedName>
        <fullName evidence="1">Insulin-like factor 3</fullName>
    </submittedName>
</protein>
<proteinExistence type="evidence at transcript level"/>